<dbReference type="PANTHER" id="PTHR43685">
    <property type="entry name" value="GLYCOSYLTRANSFERASE"/>
    <property type="match status" value="1"/>
</dbReference>
<dbReference type="PANTHER" id="PTHR43685:SF2">
    <property type="entry name" value="GLYCOSYLTRANSFERASE 2-LIKE DOMAIN-CONTAINING PROTEIN"/>
    <property type="match status" value="1"/>
</dbReference>
<feature type="domain" description="Glycosyltransferase 2-like" evidence="1">
    <location>
        <begin position="7"/>
        <end position="112"/>
    </location>
</feature>
<accession>A0A383EHT5</accession>
<dbReference type="InterPro" id="IPR050834">
    <property type="entry name" value="Glycosyltransf_2"/>
</dbReference>
<gene>
    <name evidence="2" type="ORF">METZ01_LOCUS508709</name>
</gene>
<feature type="non-terminal residue" evidence="2">
    <location>
        <position position="126"/>
    </location>
</feature>
<evidence type="ECO:0000313" key="2">
    <source>
        <dbReference type="EMBL" id="SVE55855.1"/>
    </source>
</evidence>
<dbReference type="AlphaFoldDB" id="A0A383EHT5"/>
<dbReference type="CDD" id="cd00761">
    <property type="entry name" value="Glyco_tranf_GTA_type"/>
    <property type="match status" value="1"/>
</dbReference>
<dbReference type="InterPro" id="IPR029044">
    <property type="entry name" value="Nucleotide-diphossugar_trans"/>
</dbReference>
<dbReference type="EMBL" id="UINC01225684">
    <property type="protein sequence ID" value="SVE55855.1"/>
    <property type="molecule type" value="Genomic_DNA"/>
</dbReference>
<organism evidence="2">
    <name type="scientific">marine metagenome</name>
    <dbReference type="NCBI Taxonomy" id="408172"/>
    <lineage>
        <taxon>unclassified sequences</taxon>
        <taxon>metagenomes</taxon>
        <taxon>ecological metagenomes</taxon>
    </lineage>
</organism>
<dbReference type="InterPro" id="IPR001173">
    <property type="entry name" value="Glyco_trans_2-like"/>
</dbReference>
<proteinExistence type="predicted"/>
<reference evidence="2" key="1">
    <citation type="submission" date="2018-05" db="EMBL/GenBank/DDBJ databases">
        <authorList>
            <person name="Lanie J.A."/>
            <person name="Ng W.-L."/>
            <person name="Kazmierczak K.M."/>
            <person name="Andrzejewski T.M."/>
            <person name="Davidsen T.M."/>
            <person name="Wayne K.J."/>
            <person name="Tettelin H."/>
            <person name="Glass J.I."/>
            <person name="Rusch D."/>
            <person name="Podicherti R."/>
            <person name="Tsui H.-C.T."/>
            <person name="Winkler M.E."/>
        </authorList>
    </citation>
    <scope>NUCLEOTIDE SEQUENCE</scope>
</reference>
<dbReference type="Gene3D" id="3.90.550.10">
    <property type="entry name" value="Spore Coat Polysaccharide Biosynthesis Protein SpsA, Chain A"/>
    <property type="match status" value="1"/>
</dbReference>
<name>A0A383EHT5_9ZZZZ</name>
<protein>
    <recommendedName>
        <fullName evidence="1">Glycosyltransferase 2-like domain-containing protein</fullName>
    </recommendedName>
</protein>
<evidence type="ECO:0000259" key="1">
    <source>
        <dbReference type="Pfam" id="PF00535"/>
    </source>
</evidence>
<dbReference type="SUPFAM" id="SSF53448">
    <property type="entry name" value="Nucleotide-diphospho-sugar transferases"/>
    <property type="match status" value="1"/>
</dbReference>
<dbReference type="Pfam" id="PF00535">
    <property type="entry name" value="Glycos_transf_2"/>
    <property type="match status" value="1"/>
</dbReference>
<sequence length="126" mass="14329">MKTPKVSIIIRTKNEERWISPCLEAIHTQKYKDFEVIIVDNDSTDRTVIKAKKYPIKKIINITNYLPGKALNLGIENAEGKYIVCLSAHCIPTNNKWLATLVSTIEEDKDFAGVYGRQEPMTFSTP</sequence>